<organism evidence="2 3">
    <name type="scientific">Crateriforma conspicua</name>
    <dbReference type="NCBI Taxonomy" id="2527996"/>
    <lineage>
        <taxon>Bacteria</taxon>
        <taxon>Pseudomonadati</taxon>
        <taxon>Planctomycetota</taxon>
        <taxon>Planctomycetia</taxon>
        <taxon>Planctomycetales</taxon>
        <taxon>Planctomycetaceae</taxon>
        <taxon>Crateriforma</taxon>
    </lineage>
</organism>
<dbReference type="Proteomes" id="UP000317238">
    <property type="component" value="Unassembled WGS sequence"/>
</dbReference>
<keyword evidence="1" id="KW-0812">Transmembrane</keyword>
<dbReference type="EMBL" id="SJPL01000001">
    <property type="protein sequence ID" value="TWT72402.1"/>
    <property type="molecule type" value="Genomic_DNA"/>
</dbReference>
<evidence type="ECO:0000313" key="2">
    <source>
        <dbReference type="EMBL" id="TWT72402.1"/>
    </source>
</evidence>
<dbReference type="AlphaFoldDB" id="A0A5C5YGP4"/>
<name>A0A5C5YGP4_9PLAN</name>
<reference evidence="2 3" key="1">
    <citation type="submission" date="2019-02" db="EMBL/GenBank/DDBJ databases">
        <title>Deep-cultivation of Planctomycetes and their phenomic and genomic characterization uncovers novel biology.</title>
        <authorList>
            <person name="Wiegand S."/>
            <person name="Jogler M."/>
            <person name="Boedeker C."/>
            <person name="Pinto D."/>
            <person name="Vollmers J."/>
            <person name="Rivas-Marin E."/>
            <person name="Kohn T."/>
            <person name="Peeters S.H."/>
            <person name="Heuer A."/>
            <person name="Rast P."/>
            <person name="Oberbeckmann S."/>
            <person name="Bunk B."/>
            <person name="Jeske O."/>
            <person name="Meyerdierks A."/>
            <person name="Storesund J.E."/>
            <person name="Kallscheuer N."/>
            <person name="Luecker S."/>
            <person name="Lage O.M."/>
            <person name="Pohl T."/>
            <person name="Merkel B.J."/>
            <person name="Hornburger P."/>
            <person name="Mueller R.-W."/>
            <person name="Bruemmer F."/>
            <person name="Labrenz M."/>
            <person name="Spormann A.M."/>
            <person name="Op Den Camp H."/>
            <person name="Overmann J."/>
            <person name="Amann R."/>
            <person name="Jetten M.S.M."/>
            <person name="Mascher T."/>
            <person name="Medema M.H."/>
            <person name="Devos D.P."/>
            <person name="Kaster A.-K."/>
            <person name="Ovreas L."/>
            <person name="Rohde M."/>
            <person name="Galperin M.Y."/>
            <person name="Jogler C."/>
        </authorList>
    </citation>
    <scope>NUCLEOTIDE SEQUENCE [LARGE SCALE GENOMIC DNA]</scope>
    <source>
        <strain evidence="2 3">Pan14r</strain>
    </source>
</reference>
<keyword evidence="1" id="KW-0472">Membrane</keyword>
<evidence type="ECO:0000256" key="1">
    <source>
        <dbReference type="SAM" id="Phobius"/>
    </source>
</evidence>
<dbReference type="RefSeq" id="WP_261342890.1">
    <property type="nucleotide sequence ID" value="NZ_SJPL01000001.1"/>
</dbReference>
<protein>
    <submittedName>
        <fullName evidence="2">Uncharacterized protein</fullName>
    </submittedName>
</protein>
<comment type="caution">
    <text evidence="2">The sequence shown here is derived from an EMBL/GenBank/DDBJ whole genome shotgun (WGS) entry which is preliminary data.</text>
</comment>
<gene>
    <name evidence="2" type="ORF">Pan14r_47220</name>
</gene>
<evidence type="ECO:0000313" key="3">
    <source>
        <dbReference type="Proteomes" id="UP000317238"/>
    </source>
</evidence>
<keyword evidence="1" id="KW-1133">Transmembrane helix</keyword>
<proteinExistence type="predicted"/>
<feature type="transmembrane region" description="Helical" evidence="1">
    <location>
        <begin position="6"/>
        <end position="32"/>
    </location>
</feature>
<keyword evidence="3" id="KW-1185">Reference proteome</keyword>
<sequence>MMFPEWLLQLLVIGGLVLCGAGTAALIVLLWFDKKNRQIW</sequence>
<accession>A0A5C5YGP4</accession>